<evidence type="ECO:0000313" key="2">
    <source>
        <dbReference type="Proteomes" id="UP001589645"/>
    </source>
</evidence>
<proteinExistence type="predicted"/>
<keyword evidence="2" id="KW-1185">Reference proteome</keyword>
<dbReference type="EMBL" id="JBHMEP010000002">
    <property type="protein sequence ID" value="MFB9135722.1"/>
    <property type="molecule type" value="Genomic_DNA"/>
</dbReference>
<comment type="caution">
    <text evidence="1">The sequence shown here is derived from an EMBL/GenBank/DDBJ whole genome shotgun (WGS) entry which is preliminary data.</text>
</comment>
<name>A0ABV5HP72_9VIBR</name>
<evidence type="ECO:0000313" key="1">
    <source>
        <dbReference type="EMBL" id="MFB9135722.1"/>
    </source>
</evidence>
<reference evidence="1 2" key="1">
    <citation type="submission" date="2024-09" db="EMBL/GenBank/DDBJ databases">
        <authorList>
            <person name="Sun Q."/>
            <person name="Mori K."/>
        </authorList>
    </citation>
    <scope>NUCLEOTIDE SEQUENCE [LARGE SCALE GENOMIC DNA]</scope>
    <source>
        <strain evidence="1 2">CECT 8064</strain>
    </source>
</reference>
<sequence>MRPMLPPAGLIVPCTKPALKATTPSVTASEDIPRLKAALSQCAQQAEDYLNWRNLREKTKRNTHD</sequence>
<accession>A0ABV5HP72</accession>
<dbReference type="Proteomes" id="UP001589645">
    <property type="component" value="Unassembled WGS sequence"/>
</dbReference>
<organism evidence="1 2">
    <name type="scientific">Vibrio olivae</name>
    <dbReference type="NCBI Taxonomy" id="1243002"/>
    <lineage>
        <taxon>Bacteria</taxon>
        <taxon>Pseudomonadati</taxon>
        <taxon>Pseudomonadota</taxon>
        <taxon>Gammaproteobacteria</taxon>
        <taxon>Vibrionales</taxon>
        <taxon>Vibrionaceae</taxon>
        <taxon>Vibrio</taxon>
    </lineage>
</organism>
<gene>
    <name evidence="1" type="ORF">ACFFUV_12185</name>
</gene>
<dbReference type="Pfam" id="PF23793">
    <property type="entry name" value="LysC"/>
    <property type="match status" value="1"/>
</dbReference>
<dbReference type="RefSeq" id="WP_390192979.1">
    <property type="nucleotide sequence ID" value="NZ_JBHMEP010000002.1"/>
</dbReference>
<dbReference type="InterPro" id="IPR058979">
    <property type="entry name" value="LysC-like"/>
</dbReference>
<protein>
    <submittedName>
        <fullName evidence="1">Uncharacterized protein</fullName>
    </submittedName>
</protein>